<sequence>LNHEKDKNMYRADVVFLSSSAKFLFATSRANSFDLTGYISVFSLTREGAIEKQLCLQPTPTSGGHSNAIAPCPWSDAWFALTDDQVGGIEMYRWDGEWIARVARCDVKEPGFGMNAIWYD</sequence>
<evidence type="ECO:0000313" key="1">
    <source>
        <dbReference type="EMBL" id="KAK3059343.1"/>
    </source>
</evidence>
<dbReference type="EMBL" id="JAWDJW010009500">
    <property type="protein sequence ID" value="KAK3059343.1"/>
    <property type="molecule type" value="Genomic_DNA"/>
</dbReference>
<organism evidence="1 2">
    <name type="scientific">Coniosporium uncinatum</name>
    <dbReference type="NCBI Taxonomy" id="93489"/>
    <lineage>
        <taxon>Eukaryota</taxon>
        <taxon>Fungi</taxon>
        <taxon>Dikarya</taxon>
        <taxon>Ascomycota</taxon>
        <taxon>Pezizomycotina</taxon>
        <taxon>Dothideomycetes</taxon>
        <taxon>Dothideomycetes incertae sedis</taxon>
        <taxon>Coniosporium</taxon>
    </lineage>
</organism>
<comment type="caution">
    <text evidence="1">The sequence shown here is derived from an EMBL/GenBank/DDBJ whole genome shotgun (WGS) entry which is preliminary data.</text>
</comment>
<evidence type="ECO:0000313" key="2">
    <source>
        <dbReference type="Proteomes" id="UP001186974"/>
    </source>
</evidence>
<proteinExistence type="predicted"/>
<protein>
    <submittedName>
        <fullName evidence="1">Uncharacterized protein</fullName>
    </submittedName>
</protein>
<feature type="non-terminal residue" evidence="1">
    <location>
        <position position="1"/>
    </location>
</feature>
<reference evidence="1" key="1">
    <citation type="submission" date="2024-09" db="EMBL/GenBank/DDBJ databases">
        <title>Black Yeasts Isolated from many extreme environments.</title>
        <authorList>
            <person name="Coleine C."/>
            <person name="Stajich J.E."/>
            <person name="Selbmann L."/>
        </authorList>
    </citation>
    <scope>NUCLEOTIDE SEQUENCE</scope>
    <source>
        <strain evidence="1">CCFEE 5737</strain>
    </source>
</reference>
<accession>A0ACC3CYT8</accession>
<name>A0ACC3CYT8_9PEZI</name>
<dbReference type="Proteomes" id="UP001186974">
    <property type="component" value="Unassembled WGS sequence"/>
</dbReference>
<keyword evidence="2" id="KW-1185">Reference proteome</keyword>
<gene>
    <name evidence="1" type="ORF">LTS18_011090</name>
</gene>